<dbReference type="PANTHER" id="PTHR46390:SF1">
    <property type="entry name" value="MANNOSE-1-PHOSPHATE GUANYLYLTRANSFERASE"/>
    <property type="match status" value="1"/>
</dbReference>
<dbReference type="RefSeq" id="WP_204948721.1">
    <property type="nucleotide sequence ID" value="NZ_BSFF01000002.1"/>
</dbReference>
<dbReference type="SFLD" id="SFLDS00003">
    <property type="entry name" value="Haloacid_Dehalogenase"/>
    <property type="match status" value="1"/>
</dbReference>
<feature type="domain" description="Mannose-6-phosphate isomerase type II C-terminal" evidence="2">
    <location>
        <begin position="6"/>
        <end position="115"/>
    </location>
</feature>
<dbReference type="InterPro" id="IPR023214">
    <property type="entry name" value="HAD_sf"/>
</dbReference>
<reference evidence="4 5" key="2">
    <citation type="submission" date="2021-01" db="EMBL/GenBank/DDBJ databases">
        <title>Genomic Encyclopedia of Type Strains, Phase IV (KMG-IV): sequencing the most valuable type-strain genomes for metagenomic binning, comparative biology and taxonomic classification.</title>
        <authorList>
            <person name="Goeker M."/>
        </authorList>
    </citation>
    <scope>NUCLEOTIDE SEQUENCE [LARGE SCALE GENOMIC DNA]</scope>
    <source>
        <strain evidence="4 5">DSM 6130</strain>
    </source>
</reference>
<dbReference type="InterPro" id="IPR010023">
    <property type="entry name" value="KdsC_fam"/>
</dbReference>
<comment type="similarity">
    <text evidence="1">Belongs to the KdsC family.</text>
</comment>
<evidence type="ECO:0000256" key="1">
    <source>
        <dbReference type="ARBA" id="ARBA00005893"/>
    </source>
</evidence>
<dbReference type="SFLD" id="SFLDG01138">
    <property type="entry name" value="C1.6.2:_Deoxy-d-mannose-octulo"/>
    <property type="match status" value="1"/>
</dbReference>
<sequence length="306" mass="33330">MANRYEVGEKDTRPWGTWEVIAGGENYAVKRIVVSPGARLSLQKHQHREEHWIVVEGEGVVTRDDERIPVKTGVAVHLPLHCVHRVENPGKVDLVFIEVQRGDPLDEDDIERLEDDYGRAPAGEGSSAPAGAPSGFAGVTALVMDFDGVFTDDRVLVDQDGREAVFASRSDGMGLERLRKLTSIRTLILSKEPNPVVSARGAKLKIEVLQGIDDKLPELDRWLAANGLTREQTVYIGNDVNDLECLRAVGFPVAPADARTEAKAAARFVTTALGGRGALRELCERLIADHVPTVSDQAPTRYAAAS</sequence>
<dbReference type="Proteomes" id="UP000758856">
    <property type="component" value="Unassembled WGS sequence"/>
</dbReference>
<dbReference type="InterPro" id="IPR036412">
    <property type="entry name" value="HAD-like_sf"/>
</dbReference>
<comment type="caution">
    <text evidence="3">The sequence shown here is derived from an EMBL/GenBank/DDBJ whole genome shotgun (WGS) entry which is preliminary data.</text>
</comment>
<dbReference type="EMBL" id="JAFBCY010000001">
    <property type="protein sequence ID" value="MBM7850273.1"/>
    <property type="molecule type" value="Genomic_DNA"/>
</dbReference>
<dbReference type="EMBL" id="BSFF01000002">
    <property type="protein sequence ID" value="GLK55566.1"/>
    <property type="molecule type" value="Genomic_DNA"/>
</dbReference>
<dbReference type="GO" id="GO:0005976">
    <property type="term" value="P:polysaccharide metabolic process"/>
    <property type="evidence" value="ECO:0007669"/>
    <property type="project" value="InterPro"/>
</dbReference>
<dbReference type="AlphaFoldDB" id="A0A9W6IUX2"/>
<dbReference type="InterPro" id="IPR001538">
    <property type="entry name" value="Man6P_isomerase-2_C"/>
</dbReference>
<dbReference type="Pfam" id="PF01050">
    <property type="entry name" value="MannoseP_isomer"/>
    <property type="match status" value="1"/>
</dbReference>
<evidence type="ECO:0000313" key="4">
    <source>
        <dbReference type="EMBL" id="MBM7850273.1"/>
    </source>
</evidence>
<dbReference type="InterPro" id="IPR014710">
    <property type="entry name" value="RmlC-like_jellyroll"/>
</dbReference>
<organism evidence="3 6">
    <name type="scientific">Methylopila capsulata</name>
    <dbReference type="NCBI Taxonomy" id="61654"/>
    <lineage>
        <taxon>Bacteria</taxon>
        <taxon>Pseudomonadati</taxon>
        <taxon>Pseudomonadota</taxon>
        <taxon>Alphaproteobacteria</taxon>
        <taxon>Hyphomicrobiales</taxon>
        <taxon>Methylopilaceae</taxon>
        <taxon>Methylopila</taxon>
    </lineage>
</organism>
<dbReference type="SUPFAM" id="SSF51182">
    <property type="entry name" value="RmlC-like cupins"/>
    <property type="match status" value="1"/>
</dbReference>
<reference evidence="3" key="3">
    <citation type="submission" date="2023-01" db="EMBL/GenBank/DDBJ databases">
        <authorList>
            <person name="Sun Q."/>
            <person name="Evtushenko L."/>
        </authorList>
    </citation>
    <scope>NUCLEOTIDE SEQUENCE</scope>
    <source>
        <strain evidence="3">VKM B-1606</strain>
    </source>
</reference>
<keyword evidence="5" id="KW-1185">Reference proteome</keyword>
<evidence type="ECO:0000313" key="6">
    <source>
        <dbReference type="Proteomes" id="UP001143400"/>
    </source>
</evidence>
<dbReference type="PANTHER" id="PTHR46390">
    <property type="entry name" value="MANNOSE-1-PHOSPHATE GUANYLYLTRANSFERASE"/>
    <property type="match status" value="1"/>
</dbReference>
<reference evidence="3" key="1">
    <citation type="journal article" date="2014" name="Int. J. Syst. Evol. Microbiol.">
        <title>Complete genome sequence of Corynebacterium casei LMG S-19264T (=DSM 44701T), isolated from a smear-ripened cheese.</title>
        <authorList>
            <consortium name="US DOE Joint Genome Institute (JGI-PGF)"/>
            <person name="Walter F."/>
            <person name="Albersmeier A."/>
            <person name="Kalinowski J."/>
            <person name="Ruckert C."/>
        </authorList>
    </citation>
    <scope>NUCLEOTIDE SEQUENCE</scope>
    <source>
        <strain evidence="3">VKM B-1606</strain>
    </source>
</reference>
<protein>
    <submittedName>
        <fullName evidence="4">YrbI family 3-deoxy-D-manno-octulosonate 8-phosphate phosphatase</fullName>
    </submittedName>
</protein>
<evidence type="ECO:0000313" key="3">
    <source>
        <dbReference type="EMBL" id="GLK55566.1"/>
    </source>
</evidence>
<accession>A0A9W6IUX2</accession>
<evidence type="ECO:0000259" key="2">
    <source>
        <dbReference type="Pfam" id="PF01050"/>
    </source>
</evidence>
<dbReference type="Pfam" id="PF08282">
    <property type="entry name" value="Hydrolase_3"/>
    <property type="match status" value="1"/>
</dbReference>
<dbReference type="InterPro" id="IPR051161">
    <property type="entry name" value="Mannose-6P_isomerase_type2"/>
</dbReference>
<dbReference type="Gene3D" id="3.40.50.1000">
    <property type="entry name" value="HAD superfamily/HAD-like"/>
    <property type="match status" value="1"/>
</dbReference>
<dbReference type="Gene3D" id="2.60.120.10">
    <property type="entry name" value="Jelly Rolls"/>
    <property type="match status" value="1"/>
</dbReference>
<dbReference type="InterPro" id="IPR011051">
    <property type="entry name" value="RmlC_Cupin_sf"/>
</dbReference>
<gene>
    <name evidence="3" type="ORF">GCM10008170_15850</name>
    <name evidence="4" type="ORF">JOD31_000485</name>
</gene>
<proteinExistence type="inferred from homology"/>
<dbReference type="GO" id="GO:0004475">
    <property type="term" value="F:mannose-1-phosphate guanylyltransferase (GTP) activity"/>
    <property type="evidence" value="ECO:0007669"/>
    <property type="project" value="TreeGrafter"/>
</dbReference>
<name>A0A9W6IUX2_9HYPH</name>
<dbReference type="Proteomes" id="UP001143400">
    <property type="component" value="Unassembled WGS sequence"/>
</dbReference>
<evidence type="ECO:0000313" key="5">
    <source>
        <dbReference type="Proteomes" id="UP000758856"/>
    </source>
</evidence>
<dbReference type="CDD" id="cd02213">
    <property type="entry name" value="cupin_PMI_typeII_C"/>
    <property type="match status" value="1"/>
</dbReference>
<dbReference type="GO" id="GO:0016788">
    <property type="term" value="F:hydrolase activity, acting on ester bonds"/>
    <property type="evidence" value="ECO:0007669"/>
    <property type="project" value="InterPro"/>
</dbReference>
<dbReference type="GO" id="GO:0009298">
    <property type="term" value="P:GDP-mannose biosynthetic process"/>
    <property type="evidence" value="ECO:0007669"/>
    <property type="project" value="TreeGrafter"/>
</dbReference>
<dbReference type="SFLD" id="SFLDG01136">
    <property type="entry name" value="C1.6:_Phosphoserine_Phosphatas"/>
    <property type="match status" value="1"/>
</dbReference>
<dbReference type="SUPFAM" id="SSF56784">
    <property type="entry name" value="HAD-like"/>
    <property type="match status" value="1"/>
</dbReference>